<comment type="caution">
    <text evidence="3">The sequence shown here is derived from an EMBL/GenBank/DDBJ whole genome shotgun (WGS) entry which is preliminary data.</text>
</comment>
<dbReference type="Gene3D" id="2.130.10.120">
    <property type="entry name" value="Prolyl oligopeptidase, N-terminal domain"/>
    <property type="match status" value="1"/>
</dbReference>
<dbReference type="PANTHER" id="PTHR11757">
    <property type="entry name" value="PROTEASE FAMILY S9A OLIGOPEPTIDASE"/>
    <property type="match status" value="1"/>
</dbReference>
<comment type="similarity">
    <text evidence="1">Belongs to the peptidase S9A family.</text>
</comment>
<feature type="domain" description="Peptidase S9A N-terminal" evidence="2">
    <location>
        <begin position="45"/>
        <end position="193"/>
    </location>
</feature>
<gene>
    <name evidence="3" type="ORF">QJS10_CPB11g02366</name>
</gene>
<dbReference type="Pfam" id="PF02897">
    <property type="entry name" value="Peptidase_S9_N"/>
    <property type="match status" value="1"/>
</dbReference>
<keyword evidence="4" id="KW-1185">Reference proteome</keyword>
<dbReference type="EMBL" id="JAUJYO010000011">
    <property type="protein sequence ID" value="KAK1304136.1"/>
    <property type="molecule type" value="Genomic_DNA"/>
</dbReference>
<dbReference type="AlphaFoldDB" id="A0AAV9DTB4"/>
<evidence type="ECO:0000313" key="3">
    <source>
        <dbReference type="EMBL" id="KAK1304136.1"/>
    </source>
</evidence>
<reference evidence="3" key="2">
    <citation type="submission" date="2023-06" db="EMBL/GenBank/DDBJ databases">
        <authorList>
            <person name="Ma L."/>
            <person name="Liu K.-W."/>
            <person name="Li Z."/>
            <person name="Hsiao Y.-Y."/>
            <person name="Qi Y."/>
            <person name="Fu T."/>
            <person name="Tang G."/>
            <person name="Zhang D."/>
            <person name="Sun W.-H."/>
            <person name="Liu D.-K."/>
            <person name="Li Y."/>
            <person name="Chen G.-Z."/>
            <person name="Liu X.-D."/>
            <person name="Liao X.-Y."/>
            <person name="Jiang Y.-T."/>
            <person name="Yu X."/>
            <person name="Hao Y."/>
            <person name="Huang J."/>
            <person name="Zhao X.-W."/>
            <person name="Ke S."/>
            <person name="Chen Y.-Y."/>
            <person name="Wu W.-L."/>
            <person name="Hsu J.-L."/>
            <person name="Lin Y.-F."/>
            <person name="Huang M.-D."/>
            <person name="Li C.-Y."/>
            <person name="Huang L."/>
            <person name="Wang Z.-W."/>
            <person name="Zhao X."/>
            <person name="Zhong W.-Y."/>
            <person name="Peng D.-H."/>
            <person name="Ahmad S."/>
            <person name="Lan S."/>
            <person name="Zhang J.-S."/>
            <person name="Tsai W.-C."/>
            <person name="Van De Peer Y."/>
            <person name="Liu Z.-J."/>
        </authorList>
    </citation>
    <scope>NUCLEOTIDE SEQUENCE</scope>
    <source>
        <strain evidence="3">CP</strain>
        <tissue evidence="3">Leaves</tissue>
    </source>
</reference>
<evidence type="ECO:0000256" key="1">
    <source>
        <dbReference type="ARBA" id="ARBA00005228"/>
    </source>
</evidence>
<evidence type="ECO:0000313" key="4">
    <source>
        <dbReference type="Proteomes" id="UP001180020"/>
    </source>
</evidence>
<dbReference type="InterPro" id="IPR051543">
    <property type="entry name" value="Serine_Peptidase_S9A"/>
</dbReference>
<dbReference type="InterPro" id="IPR029058">
    <property type="entry name" value="AB_hydrolase_fold"/>
</dbReference>
<dbReference type="InterPro" id="IPR023302">
    <property type="entry name" value="Pept_S9A_N"/>
</dbReference>
<protein>
    <recommendedName>
        <fullName evidence="2">Peptidase S9A N-terminal domain-containing protein</fullName>
    </recommendedName>
</protein>
<dbReference type="Gene3D" id="3.40.50.1820">
    <property type="entry name" value="alpha/beta hydrolase"/>
    <property type="match status" value="1"/>
</dbReference>
<organism evidence="3 4">
    <name type="scientific">Acorus calamus</name>
    <name type="common">Sweet flag</name>
    <dbReference type="NCBI Taxonomy" id="4465"/>
    <lineage>
        <taxon>Eukaryota</taxon>
        <taxon>Viridiplantae</taxon>
        <taxon>Streptophyta</taxon>
        <taxon>Embryophyta</taxon>
        <taxon>Tracheophyta</taxon>
        <taxon>Spermatophyta</taxon>
        <taxon>Magnoliopsida</taxon>
        <taxon>Liliopsida</taxon>
        <taxon>Acoraceae</taxon>
        <taxon>Acorus</taxon>
    </lineage>
</organism>
<dbReference type="GO" id="GO:0004252">
    <property type="term" value="F:serine-type endopeptidase activity"/>
    <property type="evidence" value="ECO:0007669"/>
    <property type="project" value="InterPro"/>
</dbReference>
<dbReference type="GO" id="GO:0005829">
    <property type="term" value="C:cytosol"/>
    <property type="evidence" value="ECO:0007669"/>
    <property type="project" value="TreeGrafter"/>
</dbReference>
<evidence type="ECO:0000259" key="2">
    <source>
        <dbReference type="Pfam" id="PF02897"/>
    </source>
</evidence>
<proteinExistence type="inferred from homology"/>
<accession>A0AAV9DTB4</accession>
<reference evidence="3" key="1">
    <citation type="journal article" date="2023" name="Nat. Commun.">
        <title>Diploid and tetraploid genomes of Acorus and the evolution of monocots.</title>
        <authorList>
            <person name="Ma L."/>
            <person name="Liu K.W."/>
            <person name="Li Z."/>
            <person name="Hsiao Y.Y."/>
            <person name="Qi Y."/>
            <person name="Fu T."/>
            <person name="Tang G.D."/>
            <person name="Zhang D."/>
            <person name="Sun W.H."/>
            <person name="Liu D.K."/>
            <person name="Li Y."/>
            <person name="Chen G.Z."/>
            <person name="Liu X.D."/>
            <person name="Liao X.Y."/>
            <person name="Jiang Y.T."/>
            <person name="Yu X."/>
            <person name="Hao Y."/>
            <person name="Huang J."/>
            <person name="Zhao X.W."/>
            <person name="Ke S."/>
            <person name="Chen Y.Y."/>
            <person name="Wu W.L."/>
            <person name="Hsu J.L."/>
            <person name="Lin Y.F."/>
            <person name="Huang M.D."/>
            <person name="Li C.Y."/>
            <person name="Huang L."/>
            <person name="Wang Z.W."/>
            <person name="Zhao X."/>
            <person name="Zhong W.Y."/>
            <person name="Peng D.H."/>
            <person name="Ahmad S."/>
            <person name="Lan S."/>
            <person name="Zhang J.S."/>
            <person name="Tsai W.C."/>
            <person name="Van de Peer Y."/>
            <person name="Liu Z.J."/>
        </authorList>
    </citation>
    <scope>NUCLEOTIDE SEQUENCE</scope>
    <source>
        <strain evidence="3">CP</strain>
    </source>
</reference>
<name>A0AAV9DTB4_ACOCL</name>
<dbReference type="PANTHER" id="PTHR11757:SF19">
    <property type="entry name" value="PROLYL ENDOPEPTIDASE-LIKE"/>
    <property type="match status" value="1"/>
</dbReference>
<dbReference type="Proteomes" id="UP001180020">
    <property type="component" value="Unassembled WGS sequence"/>
</dbReference>
<dbReference type="SUPFAM" id="SSF50993">
    <property type="entry name" value="Peptidase/esterase 'gauge' domain"/>
    <property type="match status" value="1"/>
</dbReference>
<sequence>MVRLGGLVCLPFRFIGSRGPRVLTSVVPATTNRSLSFIAAETMKPPVAKKVKHEMTLFDDVRIDNYYWLRDDSRTNPEVLSHISQENSYTDSVMSGTKKFEDEIYSEIRGRIKEDDVTAPKRKGQYYYYKRTLEGKEYAQHCRRLVPNNGAPPSVFDVMRDGPDAPPEHVILDENIKAQGHDYYSIGSQRTSKY</sequence>